<dbReference type="Proteomes" id="UP000479000">
    <property type="component" value="Unassembled WGS sequence"/>
</dbReference>
<evidence type="ECO:0000256" key="1">
    <source>
        <dbReference type="SAM" id="MobiDB-lite"/>
    </source>
</evidence>
<accession>A0A6H5HJ90</accession>
<feature type="compositionally biased region" description="Polar residues" evidence="1">
    <location>
        <begin position="78"/>
        <end position="93"/>
    </location>
</feature>
<name>A0A6H5HJ90_9HEMI</name>
<dbReference type="EMBL" id="CADCXU010030404">
    <property type="protein sequence ID" value="CAB0016505.1"/>
    <property type="molecule type" value="Genomic_DNA"/>
</dbReference>
<organism evidence="2 3">
    <name type="scientific">Nesidiocoris tenuis</name>
    <dbReference type="NCBI Taxonomy" id="355587"/>
    <lineage>
        <taxon>Eukaryota</taxon>
        <taxon>Metazoa</taxon>
        <taxon>Ecdysozoa</taxon>
        <taxon>Arthropoda</taxon>
        <taxon>Hexapoda</taxon>
        <taxon>Insecta</taxon>
        <taxon>Pterygota</taxon>
        <taxon>Neoptera</taxon>
        <taxon>Paraneoptera</taxon>
        <taxon>Hemiptera</taxon>
        <taxon>Heteroptera</taxon>
        <taxon>Panheteroptera</taxon>
        <taxon>Cimicomorpha</taxon>
        <taxon>Miridae</taxon>
        <taxon>Dicyphina</taxon>
        <taxon>Nesidiocoris</taxon>
    </lineage>
</organism>
<reference evidence="2 3" key="1">
    <citation type="submission" date="2020-02" db="EMBL/GenBank/DDBJ databases">
        <authorList>
            <person name="Ferguson B K."/>
        </authorList>
    </citation>
    <scope>NUCLEOTIDE SEQUENCE [LARGE SCALE GENOMIC DNA]</scope>
</reference>
<proteinExistence type="predicted"/>
<feature type="compositionally biased region" description="Basic residues" evidence="1">
    <location>
        <begin position="64"/>
        <end position="73"/>
    </location>
</feature>
<evidence type="ECO:0000313" key="3">
    <source>
        <dbReference type="Proteomes" id="UP000479000"/>
    </source>
</evidence>
<gene>
    <name evidence="2" type="ORF">NTEN_LOCUS20675</name>
</gene>
<keyword evidence="3" id="KW-1185">Reference proteome</keyword>
<dbReference type="AlphaFoldDB" id="A0A6H5HJ90"/>
<protein>
    <submittedName>
        <fullName evidence="2">Uncharacterized protein</fullName>
    </submittedName>
</protein>
<feature type="region of interest" description="Disordered" evidence="1">
    <location>
        <begin position="60"/>
        <end position="93"/>
    </location>
</feature>
<sequence length="93" mass="10542">MLLKRNSVLFEELNFERVLGCEAFLCAYPTSASHTKRSGQNRCRLPGKAASHLIERQTANIRRPFSHRSRTRRRTDALSAQDSTPLGRLQSAT</sequence>
<evidence type="ECO:0000313" key="2">
    <source>
        <dbReference type="EMBL" id="CAB0016505.1"/>
    </source>
</evidence>